<reference evidence="2 3" key="1">
    <citation type="submission" date="2012-11" db="EMBL/GenBank/DDBJ databases">
        <title>Whole genome sequence of Acidisphaera rubrifaciens HS-AP3.</title>
        <authorList>
            <person name="Azuma Y."/>
            <person name="Higashiura N."/>
            <person name="Hirakawa H."/>
            <person name="Matsushita K."/>
        </authorList>
    </citation>
    <scope>NUCLEOTIDE SEQUENCE [LARGE SCALE GENOMIC DNA]</scope>
    <source>
        <strain evidence="2 3">HS-AP3</strain>
    </source>
</reference>
<organism evidence="2 3">
    <name type="scientific">Acidisphaera rubrifaciens HS-AP3</name>
    <dbReference type="NCBI Taxonomy" id="1231350"/>
    <lineage>
        <taxon>Bacteria</taxon>
        <taxon>Pseudomonadati</taxon>
        <taxon>Pseudomonadota</taxon>
        <taxon>Alphaproteobacteria</taxon>
        <taxon>Acetobacterales</taxon>
        <taxon>Acetobacteraceae</taxon>
        <taxon>Acidisphaera</taxon>
    </lineage>
</organism>
<evidence type="ECO:0000259" key="1">
    <source>
        <dbReference type="Pfam" id="PF13403"/>
    </source>
</evidence>
<sequence>MSGGFYLNDGTLYLDNAHGGTPVAGGVIYSEGGGDAFIGSDPSSLPVKQIVLEPGQSISIDPVWPYTSRPYGNNYNPTIYFVDGTSFLGGLIVGDAPGGSFYVVEPAGQYTETVTFTQCLAAGTRIDTPDGPRPIETLRLDDAVLCHAGGSPVARPVTAIRRWTLDDEAPVRIAAGAFAAGAPSRDLVLSPDHAVFIDGMLVPARHLVDGHAVTRDALGRVTYHHLSVAGHDLIRAEGVLVETLLPLGPAALEGAALLWEAAGCAPLVVTGDALDRIREGLRRRRVTPAPA</sequence>
<proteinExistence type="predicted"/>
<dbReference type="InterPro" id="IPR028992">
    <property type="entry name" value="Hedgehog/Intein_dom"/>
</dbReference>
<name>A0A0D6P6Y4_9PROT</name>
<gene>
    <name evidence="2" type="ORF">Asru_0130_02</name>
</gene>
<evidence type="ECO:0000313" key="2">
    <source>
        <dbReference type="EMBL" id="GAN76609.1"/>
    </source>
</evidence>
<dbReference type="RefSeq" id="WP_048860458.1">
    <property type="nucleotide sequence ID" value="NZ_BANB01000130.1"/>
</dbReference>
<dbReference type="OrthoDB" id="7284755at2"/>
<dbReference type="InterPro" id="IPR036844">
    <property type="entry name" value="Hint_dom_sf"/>
</dbReference>
<dbReference type="Pfam" id="PF13403">
    <property type="entry name" value="Hint_2"/>
    <property type="match status" value="1"/>
</dbReference>
<dbReference type="Gene3D" id="2.170.16.10">
    <property type="entry name" value="Hedgehog/Intein (Hint) domain"/>
    <property type="match status" value="1"/>
</dbReference>
<comment type="caution">
    <text evidence="2">The sequence shown here is derived from an EMBL/GenBank/DDBJ whole genome shotgun (WGS) entry which is preliminary data.</text>
</comment>
<dbReference type="AlphaFoldDB" id="A0A0D6P6Y4"/>
<keyword evidence="3" id="KW-1185">Reference proteome</keyword>
<dbReference type="SUPFAM" id="SSF51294">
    <property type="entry name" value="Hedgehog/intein (Hint) domain"/>
    <property type="match status" value="1"/>
</dbReference>
<dbReference type="Proteomes" id="UP000032680">
    <property type="component" value="Unassembled WGS sequence"/>
</dbReference>
<dbReference type="EMBL" id="BANB01000130">
    <property type="protein sequence ID" value="GAN76609.1"/>
    <property type="molecule type" value="Genomic_DNA"/>
</dbReference>
<protein>
    <recommendedName>
        <fullName evidence="1">Hedgehog/Intein (Hint) domain-containing protein</fullName>
    </recommendedName>
</protein>
<feature type="domain" description="Hedgehog/Intein (Hint)" evidence="1">
    <location>
        <begin position="119"/>
        <end position="246"/>
    </location>
</feature>
<accession>A0A0D6P6Y4</accession>
<evidence type="ECO:0000313" key="3">
    <source>
        <dbReference type="Proteomes" id="UP000032680"/>
    </source>
</evidence>